<reference evidence="3" key="1">
    <citation type="submission" date="2025-08" db="UniProtKB">
        <authorList>
            <consortium name="RefSeq"/>
        </authorList>
    </citation>
    <scope>IDENTIFICATION</scope>
    <source>
        <strain evidence="3">11010-0011.00</strain>
        <tissue evidence="3">Whole body</tissue>
    </source>
</reference>
<protein>
    <submittedName>
        <fullName evidence="3">Uncharacterized protein LOC115621233</fullName>
    </submittedName>
</protein>
<gene>
    <name evidence="3" type="primary">LOC115621233</name>
</gene>
<name>A0A6J2T6C5_DROLE</name>
<organism evidence="2 3">
    <name type="scientific">Drosophila lebanonensis</name>
    <name type="common">Fruit fly</name>
    <name type="synonym">Scaptodrosophila lebanonensis</name>
    <dbReference type="NCBI Taxonomy" id="7225"/>
    <lineage>
        <taxon>Eukaryota</taxon>
        <taxon>Metazoa</taxon>
        <taxon>Ecdysozoa</taxon>
        <taxon>Arthropoda</taxon>
        <taxon>Hexapoda</taxon>
        <taxon>Insecta</taxon>
        <taxon>Pterygota</taxon>
        <taxon>Neoptera</taxon>
        <taxon>Endopterygota</taxon>
        <taxon>Diptera</taxon>
        <taxon>Brachycera</taxon>
        <taxon>Muscomorpha</taxon>
        <taxon>Ephydroidea</taxon>
        <taxon>Drosophilidae</taxon>
        <taxon>Scaptodrosophila</taxon>
    </lineage>
</organism>
<proteinExistence type="predicted"/>
<evidence type="ECO:0000256" key="1">
    <source>
        <dbReference type="SAM" id="MobiDB-lite"/>
    </source>
</evidence>
<evidence type="ECO:0000313" key="3">
    <source>
        <dbReference type="RefSeq" id="XP_030370683.1"/>
    </source>
</evidence>
<sequence>MDKEHATPQPKRRFGLSMPKRGAMSTPGLRIEDKTRCNEGTPLNKPSKAIRCNYDHEDAEDTPRALPVTLKASTTSSSHRLGLSRPRKELRKKRLEFLEQNSELVENEAPKKKRKTEPLALPKALADADAATLTLYQSRQRKILELENDIKVWRRGFNATISDLQALKEPRPTKQDVLGQLGIPLEMLQHLDEDC</sequence>
<keyword evidence="2" id="KW-1185">Reference proteome</keyword>
<dbReference type="Proteomes" id="UP000504634">
    <property type="component" value="Unplaced"/>
</dbReference>
<evidence type="ECO:0000313" key="2">
    <source>
        <dbReference type="Proteomes" id="UP000504634"/>
    </source>
</evidence>
<dbReference type="AlphaFoldDB" id="A0A6J2T6C5"/>
<dbReference type="GeneID" id="115621233"/>
<dbReference type="OrthoDB" id="8045512at2759"/>
<feature type="region of interest" description="Disordered" evidence="1">
    <location>
        <begin position="1"/>
        <end position="89"/>
    </location>
</feature>
<dbReference type="RefSeq" id="XP_030370683.1">
    <property type="nucleotide sequence ID" value="XM_030514823.1"/>
</dbReference>
<accession>A0A6J2T6C5</accession>